<comment type="caution">
    <text evidence="2">The sequence shown here is derived from an EMBL/GenBank/DDBJ whole genome shotgun (WGS) entry which is preliminary data.</text>
</comment>
<feature type="region of interest" description="Disordered" evidence="1">
    <location>
        <begin position="1"/>
        <end position="34"/>
    </location>
</feature>
<feature type="region of interest" description="Disordered" evidence="1">
    <location>
        <begin position="135"/>
        <end position="155"/>
    </location>
</feature>
<keyword evidence="3" id="KW-1185">Reference proteome</keyword>
<feature type="compositionally biased region" description="Low complexity" evidence="1">
    <location>
        <begin position="11"/>
        <end position="21"/>
    </location>
</feature>
<evidence type="ECO:0000313" key="3">
    <source>
        <dbReference type="Proteomes" id="UP000722989"/>
    </source>
</evidence>
<evidence type="ECO:0000256" key="1">
    <source>
        <dbReference type="SAM" id="MobiDB-lite"/>
    </source>
</evidence>
<name>A0ABX0Y739_9ACTN</name>
<dbReference type="Proteomes" id="UP000722989">
    <property type="component" value="Unassembled WGS sequence"/>
</dbReference>
<feature type="compositionally biased region" description="Polar residues" evidence="1">
    <location>
        <begin position="1"/>
        <end position="10"/>
    </location>
</feature>
<accession>A0ABX0Y739</accession>
<dbReference type="RefSeq" id="WP_167929154.1">
    <property type="nucleotide sequence ID" value="NZ_JAATVY010000052.1"/>
</dbReference>
<dbReference type="EMBL" id="JAATVY010000052">
    <property type="protein sequence ID" value="NJC74251.1"/>
    <property type="molecule type" value="Genomic_DNA"/>
</dbReference>
<reference evidence="2 3" key="1">
    <citation type="submission" date="2020-03" db="EMBL/GenBank/DDBJ databases">
        <title>WGS of the type strain of Planosporangium spp.</title>
        <authorList>
            <person name="Thawai C."/>
        </authorList>
    </citation>
    <scope>NUCLEOTIDE SEQUENCE [LARGE SCALE GENOMIC DNA]</scope>
    <source>
        <strain evidence="2 3">TBRC 5610</strain>
    </source>
</reference>
<feature type="compositionally biased region" description="Polar residues" evidence="1">
    <location>
        <begin position="136"/>
        <end position="149"/>
    </location>
</feature>
<protein>
    <submittedName>
        <fullName evidence="2">Uncharacterized protein</fullName>
    </submittedName>
</protein>
<gene>
    <name evidence="2" type="ORF">HC031_31730</name>
</gene>
<proteinExistence type="predicted"/>
<sequence length="211" mass="20923">MTVSTPSFDSATPPAGTGAATWLGSPAGAEEPADGCGCADGDGWADRAGEGWAVAEAFTTGEAAPGGVAVVGAGEGGADLVEPAAASIVYVAWRLPVFGAEPLTTCEPVMPADGVNVTLAEQVPPFIPARVCATERPSQPKVTGPSQDGPNRPPEAGYEYVAVTGAPGAPWLADSVSRVPVAASAGEPASRATATPTRVTRAGRAMCTGTY</sequence>
<organism evidence="2 3">
    <name type="scientific">Planosporangium thailandense</name>
    <dbReference type="NCBI Taxonomy" id="765197"/>
    <lineage>
        <taxon>Bacteria</taxon>
        <taxon>Bacillati</taxon>
        <taxon>Actinomycetota</taxon>
        <taxon>Actinomycetes</taxon>
        <taxon>Micromonosporales</taxon>
        <taxon>Micromonosporaceae</taxon>
        <taxon>Planosporangium</taxon>
    </lineage>
</organism>
<evidence type="ECO:0000313" key="2">
    <source>
        <dbReference type="EMBL" id="NJC74251.1"/>
    </source>
</evidence>